<reference evidence="2" key="1">
    <citation type="submission" date="2025-08" db="UniProtKB">
        <authorList>
            <consortium name="RefSeq"/>
        </authorList>
    </citation>
    <scope>IDENTIFICATION</scope>
</reference>
<dbReference type="OMA" id="RAEMFIT"/>
<evidence type="ECO:0000313" key="2">
    <source>
        <dbReference type="RefSeq" id="XP_019053614.1"/>
    </source>
</evidence>
<dbReference type="Pfam" id="PF05553">
    <property type="entry name" value="DUF761"/>
    <property type="match status" value="1"/>
</dbReference>
<evidence type="ECO:0000313" key="1">
    <source>
        <dbReference type="Proteomes" id="UP000189703"/>
    </source>
</evidence>
<organism evidence="1 2">
    <name type="scientific">Nelumbo nucifera</name>
    <name type="common">Sacred lotus</name>
    <dbReference type="NCBI Taxonomy" id="4432"/>
    <lineage>
        <taxon>Eukaryota</taxon>
        <taxon>Viridiplantae</taxon>
        <taxon>Streptophyta</taxon>
        <taxon>Embryophyta</taxon>
        <taxon>Tracheophyta</taxon>
        <taxon>Spermatophyta</taxon>
        <taxon>Magnoliopsida</taxon>
        <taxon>Proteales</taxon>
        <taxon>Nelumbonaceae</taxon>
        <taxon>Nelumbo</taxon>
    </lineage>
</organism>
<dbReference type="OrthoDB" id="1682876at2759"/>
<protein>
    <submittedName>
        <fullName evidence="2">Uncharacterized protein LOC109114828</fullName>
    </submittedName>
</protein>
<dbReference type="AlphaFoldDB" id="A0A1U8Q474"/>
<dbReference type="GeneID" id="109114828"/>
<gene>
    <name evidence="2" type="primary">LOC109114828</name>
</gene>
<accession>A0A1U8Q474</accession>
<sequence length="125" mass="14614">MVFDNWKPLNRLRTAVKKVRFLLNYNVNRFRLASIIGKPSGHRRLSFNDRPGLRVITDDTDSEDSGSARGLQGLQRTISFPSEEDVDSRAEMFISNFYRRLQIERQISLELQYCRENSLESTRSD</sequence>
<dbReference type="RefSeq" id="XP_019053614.1">
    <property type="nucleotide sequence ID" value="XM_019198069.1"/>
</dbReference>
<dbReference type="InterPro" id="IPR008480">
    <property type="entry name" value="DUF761_pln"/>
</dbReference>
<dbReference type="Proteomes" id="UP000189703">
    <property type="component" value="Unplaced"/>
</dbReference>
<proteinExistence type="predicted"/>
<dbReference type="KEGG" id="nnu:109114828"/>
<name>A0A1U8Q474_NELNU</name>
<keyword evidence="1" id="KW-1185">Reference proteome</keyword>
<dbReference type="FunCoup" id="A0A1U8Q474">
    <property type="interactions" value="18"/>
</dbReference>